<feature type="transmembrane region" description="Helical" evidence="1">
    <location>
        <begin position="41"/>
        <end position="59"/>
    </location>
</feature>
<name>A0A238K2G4_9RHOB</name>
<evidence type="ECO:0000256" key="1">
    <source>
        <dbReference type="SAM" id="Phobius"/>
    </source>
</evidence>
<organism evidence="3 4">
    <name type="scientific">Pelagimonas varians</name>
    <dbReference type="NCBI Taxonomy" id="696760"/>
    <lineage>
        <taxon>Bacteria</taxon>
        <taxon>Pseudomonadati</taxon>
        <taxon>Pseudomonadota</taxon>
        <taxon>Alphaproteobacteria</taxon>
        <taxon>Rhodobacterales</taxon>
        <taxon>Roseobacteraceae</taxon>
        <taxon>Pelagimonas</taxon>
    </lineage>
</organism>
<dbReference type="Pfam" id="PF26604">
    <property type="entry name" value="CBU_0592"/>
    <property type="match status" value="1"/>
</dbReference>
<keyword evidence="1" id="KW-0812">Transmembrane</keyword>
<gene>
    <name evidence="3" type="ORF">PEV8663_00850</name>
</gene>
<proteinExistence type="predicted"/>
<feature type="transmembrane region" description="Helical" evidence="1">
    <location>
        <begin position="65"/>
        <end position="87"/>
    </location>
</feature>
<dbReference type="Proteomes" id="UP000220836">
    <property type="component" value="Unassembled WGS sequence"/>
</dbReference>
<dbReference type="EMBL" id="FXYH01000002">
    <property type="protein sequence ID" value="SMX36564.1"/>
    <property type="molecule type" value="Genomic_DNA"/>
</dbReference>
<keyword evidence="4" id="KW-1185">Reference proteome</keyword>
<sequence>MTDLVAGSSPDLFYRYIGVAGFLLYVTVYSCLCLRILSSESIRYFVCNTFAASLVLISLSNEFNLASALIQIFWIVLGVIGITLRILHRWQDTLYTRR</sequence>
<keyword evidence="1" id="KW-0472">Membrane</keyword>
<keyword evidence="1" id="KW-1133">Transmembrane helix</keyword>
<dbReference type="InterPro" id="IPR058058">
    <property type="entry name" value="CBU_0592-like"/>
</dbReference>
<evidence type="ECO:0000313" key="4">
    <source>
        <dbReference type="Proteomes" id="UP000220836"/>
    </source>
</evidence>
<feature type="transmembrane region" description="Helical" evidence="1">
    <location>
        <begin position="12"/>
        <end position="34"/>
    </location>
</feature>
<feature type="domain" description="CBU-0592-like" evidence="2">
    <location>
        <begin position="15"/>
        <end position="85"/>
    </location>
</feature>
<evidence type="ECO:0000259" key="2">
    <source>
        <dbReference type="Pfam" id="PF26604"/>
    </source>
</evidence>
<dbReference type="RefSeq" id="WP_097803369.1">
    <property type="nucleotide sequence ID" value="NZ_FXYH01000002.1"/>
</dbReference>
<dbReference type="NCBIfam" id="NF047864">
    <property type="entry name" value="CBU_0592_membra"/>
    <property type="match status" value="1"/>
</dbReference>
<dbReference type="OrthoDB" id="7876943at2"/>
<dbReference type="AlphaFoldDB" id="A0A238K2G4"/>
<evidence type="ECO:0000313" key="3">
    <source>
        <dbReference type="EMBL" id="SMX36564.1"/>
    </source>
</evidence>
<protein>
    <recommendedName>
        <fullName evidence="2">CBU-0592-like domain-containing protein</fullName>
    </recommendedName>
</protein>
<reference evidence="3 4" key="1">
    <citation type="submission" date="2017-05" db="EMBL/GenBank/DDBJ databases">
        <authorList>
            <person name="Song R."/>
            <person name="Chenine A.L."/>
            <person name="Ruprecht R.M."/>
        </authorList>
    </citation>
    <scope>NUCLEOTIDE SEQUENCE [LARGE SCALE GENOMIC DNA]</scope>
    <source>
        <strain evidence="3 4">CECT 8663</strain>
    </source>
</reference>
<accession>A0A238K2G4</accession>